<comment type="caution">
    <text evidence="3">The sequence shown here is derived from an EMBL/GenBank/DDBJ whole genome shotgun (WGS) entry which is preliminary data.</text>
</comment>
<reference evidence="3 4" key="1">
    <citation type="journal article" date="2016" name="Antonie Van Leeuwenhoek">
        <title>Bacillus depressus sp. nov., isolated from soil of a sunflower field.</title>
        <authorList>
            <person name="Wei X."/>
            <person name="Xin D."/>
            <person name="Xin Y."/>
            <person name="Zhang H."/>
            <person name="Wang T."/>
            <person name="Zhang J."/>
        </authorList>
    </citation>
    <scope>NUCLEOTIDE SEQUENCE [LARGE SCALE GENOMIC DNA]</scope>
    <source>
        <strain evidence="3 4">BZ1</strain>
    </source>
</reference>
<dbReference type="GO" id="GO:0016491">
    <property type="term" value="F:oxidoreductase activity"/>
    <property type="evidence" value="ECO:0007669"/>
    <property type="project" value="InterPro"/>
</dbReference>
<dbReference type="OrthoDB" id="2453868at2"/>
<dbReference type="GO" id="GO:0016209">
    <property type="term" value="F:antioxidant activity"/>
    <property type="evidence" value="ECO:0007669"/>
    <property type="project" value="InterPro"/>
</dbReference>
<dbReference type="InterPro" id="IPR036249">
    <property type="entry name" value="Thioredoxin-like_sf"/>
</dbReference>
<name>A0A6L3V222_9BACI</name>
<evidence type="ECO:0000313" key="3">
    <source>
        <dbReference type="EMBL" id="KAB2332311.1"/>
    </source>
</evidence>
<dbReference type="Gene3D" id="3.40.30.10">
    <property type="entry name" value="Glutaredoxin"/>
    <property type="match status" value="1"/>
</dbReference>
<keyword evidence="4" id="KW-1185">Reference proteome</keyword>
<dbReference type="AlphaFoldDB" id="A0A6L3V222"/>
<accession>A0A6L3V222</accession>
<dbReference type="Proteomes" id="UP000481030">
    <property type="component" value="Unassembled WGS sequence"/>
</dbReference>
<sequence length="104" mass="12312">MHNNLTMLDEFDMDMYIISHDTPEQQKELYSQLKDYFGTSLPFISDPDMKLIEQFGMKNGDVAYRGFGIMDQNGEIIFKKVNDHWGEQIDHTVQDIEKEYKKIK</sequence>
<evidence type="ECO:0000313" key="4">
    <source>
        <dbReference type="Proteomes" id="UP000481030"/>
    </source>
</evidence>
<dbReference type="Pfam" id="PF00578">
    <property type="entry name" value="AhpC-TSA"/>
    <property type="match status" value="1"/>
</dbReference>
<organism evidence="3 4">
    <name type="scientific">Cytobacillus depressus</name>
    <dbReference type="NCBI Taxonomy" id="1602942"/>
    <lineage>
        <taxon>Bacteria</taxon>
        <taxon>Bacillati</taxon>
        <taxon>Bacillota</taxon>
        <taxon>Bacilli</taxon>
        <taxon>Bacillales</taxon>
        <taxon>Bacillaceae</taxon>
        <taxon>Cytobacillus</taxon>
    </lineage>
</organism>
<gene>
    <name evidence="3" type="ORF">F7731_17255</name>
</gene>
<protein>
    <submittedName>
        <fullName evidence="3">Peroxiredoxin family protein</fullName>
    </submittedName>
</protein>
<dbReference type="SUPFAM" id="SSF52833">
    <property type="entry name" value="Thioredoxin-like"/>
    <property type="match status" value="1"/>
</dbReference>
<keyword evidence="1" id="KW-1015">Disulfide bond</keyword>
<dbReference type="InterPro" id="IPR000866">
    <property type="entry name" value="AhpC/TSA"/>
</dbReference>
<feature type="domain" description="Alkyl hydroperoxide reductase subunit C/ Thiol specific antioxidant" evidence="2">
    <location>
        <begin position="6"/>
        <end position="77"/>
    </location>
</feature>
<evidence type="ECO:0000259" key="2">
    <source>
        <dbReference type="Pfam" id="PF00578"/>
    </source>
</evidence>
<dbReference type="EMBL" id="WBOS01000009">
    <property type="protein sequence ID" value="KAB2332311.1"/>
    <property type="molecule type" value="Genomic_DNA"/>
</dbReference>
<proteinExistence type="predicted"/>
<evidence type="ECO:0000256" key="1">
    <source>
        <dbReference type="ARBA" id="ARBA00023157"/>
    </source>
</evidence>